<comment type="caution">
    <text evidence="7">The sequence shown here is derived from an EMBL/GenBank/DDBJ whole genome shotgun (WGS) entry which is preliminary data.</text>
</comment>
<dbReference type="InterPro" id="IPR037229">
    <property type="entry name" value="Ribosomal_bL35_sf"/>
</dbReference>
<dbReference type="GO" id="GO:0006412">
    <property type="term" value="P:translation"/>
    <property type="evidence" value="ECO:0007669"/>
    <property type="project" value="UniProtKB-UniRule"/>
</dbReference>
<evidence type="ECO:0000313" key="7">
    <source>
        <dbReference type="EMBL" id="MCM1982497.1"/>
    </source>
</evidence>
<keyword evidence="2 5" id="KW-0689">Ribosomal protein</keyword>
<evidence type="ECO:0000313" key="8">
    <source>
        <dbReference type="Proteomes" id="UP000031561"/>
    </source>
</evidence>
<dbReference type="Proteomes" id="UP000031561">
    <property type="component" value="Unassembled WGS sequence"/>
</dbReference>
<evidence type="ECO:0000256" key="5">
    <source>
        <dbReference type="HAMAP-Rule" id="MF_00514"/>
    </source>
</evidence>
<dbReference type="Pfam" id="PF01632">
    <property type="entry name" value="Ribosomal_L35p"/>
    <property type="match status" value="1"/>
</dbReference>
<dbReference type="NCBIfam" id="TIGR00001">
    <property type="entry name" value="rpmI_bact"/>
    <property type="match status" value="1"/>
</dbReference>
<evidence type="ECO:0000256" key="4">
    <source>
        <dbReference type="ARBA" id="ARBA00071664"/>
    </source>
</evidence>
<dbReference type="EMBL" id="JTHE03000041">
    <property type="protein sequence ID" value="MCM1982497.1"/>
    <property type="molecule type" value="Genomic_DNA"/>
</dbReference>
<keyword evidence="8" id="KW-1185">Reference proteome</keyword>
<dbReference type="InterPro" id="IPR018265">
    <property type="entry name" value="Ribosomal_bL35_CS"/>
</dbReference>
<name>A0ABD4T2N3_9CYAN</name>
<dbReference type="PANTHER" id="PTHR33343:SF1">
    <property type="entry name" value="LARGE RIBOSOMAL SUBUNIT PROTEIN BL35M"/>
    <property type="match status" value="1"/>
</dbReference>
<proteinExistence type="inferred from homology"/>
<gene>
    <name evidence="5 7" type="primary">rpmI</name>
    <name evidence="5" type="synonym">rpl35</name>
    <name evidence="7" type="ORF">QQ91_0006625</name>
</gene>
<evidence type="ECO:0000256" key="2">
    <source>
        <dbReference type="ARBA" id="ARBA00022980"/>
    </source>
</evidence>
<dbReference type="InterPro" id="IPR001706">
    <property type="entry name" value="Ribosomal_bL35"/>
</dbReference>
<organism evidence="7 8">
    <name type="scientific">Lyngbya confervoides BDU141951</name>
    <dbReference type="NCBI Taxonomy" id="1574623"/>
    <lineage>
        <taxon>Bacteria</taxon>
        <taxon>Bacillati</taxon>
        <taxon>Cyanobacteriota</taxon>
        <taxon>Cyanophyceae</taxon>
        <taxon>Oscillatoriophycideae</taxon>
        <taxon>Oscillatoriales</taxon>
        <taxon>Microcoleaceae</taxon>
        <taxon>Lyngbya</taxon>
    </lineage>
</organism>
<comment type="similarity">
    <text evidence="1 5 6">Belongs to the bacterial ribosomal protein bL35 family.</text>
</comment>
<dbReference type="GO" id="GO:0005840">
    <property type="term" value="C:ribosome"/>
    <property type="evidence" value="ECO:0007669"/>
    <property type="project" value="UniProtKB-KW"/>
</dbReference>
<dbReference type="SUPFAM" id="SSF143034">
    <property type="entry name" value="L35p-like"/>
    <property type="match status" value="1"/>
</dbReference>
<dbReference type="PROSITE" id="PS00936">
    <property type="entry name" value="RIBOSOMAL_L35"/>
    <property type="match status" value="1"/>
</dbReference>
<dbReference type="AlphaFoldDB" id="A0ABD4T2N3"/>
<keyword evidence="3 5" id="KW-0687">Ribonucleoprotein</keyword>
<dbReference type="PRINTS" id="PR00064">
    <property type="entry name" value="RIBOSOMALL35"/>
</dbReference>
<dbReference type="FunFam" id="4.10.410.60:FF:000001">
    <property type="entry name" value="50S ribosomal protein L35"/>
    <property type="match status" value="1"/>
</dbReference>
<dbReference type="RefSeq" id="WP_166281287.1">
    <property type="nucleotide sequence ID" value="NZ_JTHE03000041.1"/>
</dbReference>
<accession>A0ABD4T2N3</accession>
<evidence type="ECO:0000256" key="1">
    <source>
        <dbReference type="ARBA" id="ARBA00006598"/>
    </source>
</evidence>
<dbReference type="PANTHER" id="PTHR33343">
    <property type="entry name" value="54S RIBOSOMAL PROTEIN BL35M"/>
    <property type="match status" value="1"/>
</dbReference>
<dbReference type="HAMAP" id="MF_00514">
    <property type="entry name" value="Ribosomal_bL35"/>
    <property type="match status" value="1"/>
</dbReference>
<evidence type="ECO:0000256" key="6">
    <source>
        <dbReference type="RuleBase" id="RU000568"/>
    </source>
</evidence>
<dbReference type="GO" id="GO:1990904">
    <property type="term" value="C:ribonucleoprotein complex"/>
    <property type="evidence" value="ECO:0007669"/>
    <property type="project" value="UniProtKB-KW"/>
</dbReference>
<dbReference type="Gene3D" id="4.10.410.60">
    <property type="match status" value="1"/>
</dbReference>
<dbReference type="InterPro" id="IPR021137">
    <property type="entry name" value="Ribosomal_bL35-like"/>
</dbReference>
<reference evidence="7 8" key="1">
    <citation type="journal article" date="2015" name="Genome Announc.">
        <title>Draft Genome Sequence of Filamentous Marine Cyanobacterium Lyngbya confervoides Strain BDU141951.</title>
        <authorList>
            <person name="Chandrababunaidu M.M."/>
            <person name="Sen D."/>
            <person name="Tripathy S."/>
        </authorList>
    </citation>
    <scope>NUCLEOTIDE SEQUENCE [LARGE SCALE GENOMIC DNA]</scope>
    <source>
        <strain evidence="7 8">BDU141951</strain>
    </source>
</reference>
<evidence type="ECO:0000256" key="3">
    <source>
        <dbReference type="ARBA" id="ARBA00023274"/>
    </source>
</evidence>
<sequence>MPKLKTRRAAAKRFKRSGSGKFLRRKAFKSHLLEHKSTARKSRLGKKVVVRETETENIQLMLPYA</sequence>
<protein>
    <recommendedName>
        <fullName evidence="4 5">Large ribosomal subunit protein bL35</fullName>
    </recommendedName>
</protein>